<protein>
    <recommendedName>
        <fullName evidence="2">Helix-hairpin-helix DNA-binding motif class 1 domain-containing protein</fullName>
    </recommendedName>
</protein>
<dbReference type="InterPro" id="IPR051675">
    <property type="entry name" value="Endo/Exo/Phosphatase_dom_1"/>
</dbReference>
<gene>
    <name evidence="3" type="ORF">AXX12_04635</name>
</gene>
<dbReference type="GO" id="GO:0003677">
    <property type="term" value="F:DNA binding"/>
    <property type="evidence" value="ECO:0007669"/>
    <property type="project" value="InterPro"/>
</dbReference>
<dbReference type="Gene3D" id="3.10.560.10">
    <property type="entry name" value="Outer membrane lipoprotein wza domain like"/>
    <property type="match status" value="1"/>
</dbReference>
<dbReference type="EMBL" id="LSGP01000013">
    <property type="protein sequence ID" value="KYZ77406.1"/>
    <property type="molecule type" value="Genomic_DNA"/>
</dbReference>
<evidence type="ECO:0000313" key="4">
    <source>
        <dbReference type="Proteomes" id="UP000076268"/>
    </source>
</evidence>
<dbReference type="SUPFAM" id="SSF47781">
    <property type="entry name" value="RuvA domain 2-like"/>
    <property type="match status" value="1"/>
</dbReference>
<proteinExistence type="predicted"/>
<organism evidence="3 4">
    <name type="scientific">Anaerosporomusa subterranea</name>
    <dbReference type="NCBI Taxonomy" id="1794912"/>
    <lineage>
        <taxon>Bacteria</taxon>
        <taxon>Bacillati</taxon>
        <taxon>Bacillota</taxon>
        <taxon>Negativicutes</taxon>
        <taxon>Acetonemataceae</taxon>
        <taxon>Anaerosporomusa</taxon>
    </lineage>
</organism>
<keyword evidence="1" id="KW-0812">Transmembrane</keyword>
<dbReference type="GO" id="GO:0015628">
    <property type="term" value="P:protein secretion by the type II secretion system"/>
    <property type="evidence" value="ECO:0007669"/>
    <property type="project" value="TreeGrafter"/>
</dbReference>
<dbReference type="RefSeq" id="WP_066239686.1">
    <property type="nucleotide sequence ID" value="NZ_LSGP01000013.1"/>
</dbReference>
<dbReference type="GO" id="GO:0015627">
    <property type="term" value="C:type II protein secretion system complex"/>
    <property type="evidence" value="ECO:0007669"/>
    <property type="project" value="TreeGrafter"/>
</dbReference>
<evidence type="ECO:0000256" key="1">
    <source>
        <dbReference type="SAM" id="Phobius"/>
    </source>
</evidence>
<dbReference type="PANTHER" id="PTHR21180">
    <property type="entry name" value="ENDONUCLEASE/EXONUCLEASE/PHOSPHATASE FAMILY DOMAIN-CONTAINING PROTEIN 1"/>
    <property type="match status" value="1"/>
</dbReference>
<keyword evidence="1" id="KW-1133">Transmembrane helix</keyword>
<dbReference type="AlphaFoldDB" id="A0A154BTV8"/>
<reference evidence="3 4" key="1">
    <citation type="submission" date="2016-02" db="EMBL/GenBank/DDBJ databases">
        <title>Anaerosporomusa subterraneum gen. nov., sp. nov., a spore-forming obligate anaerobe isolated from saprolite.</title>
        <authorList>
            <person name="Choi J.K."/>
            <person name="Shah M."/>
            <person name="Yee N."/>
        </authorList>
    </citation>
    <scope>NUCLEOTIDE SEQUENCE [LARGE SCALE GENOMIC DNA]</scope>
    <source>
        <strain evidence="3 4">RU4</strain>
    </source>
</reference>
<evidence type="ECO:0000313" key="3">
    <source>
        <dbReference type="EMBL" id="KYZ77406.1"/>
    </source>
</evidence>
<keyword evidence="4" id="KW-1185">Reference proteome</keyword>
<dbReference type="PANTHER" id="PTHR21180:SF32">
    <property type="entry name" value="ENDONUCLEASE_EXONUCLEASE_PHOSPHATASE FAMILY DOMAIN-CONTAINING PROTEIN 1"/>
    <property type="match status" value="1"/>
</dbReference>
<dbReference type="InterPro" id="IPR019554">
    <property type="entry name" value="Soluble_ligand-bd"/>
</dbReference>
<evidence type="ECO:0000259" key="2">
    <source>
        <dbReference type="SMART" id="SM00278"/>
    </source>
</evidence>
<dbReference type="OrthoDB" id="9790239at2"/>
<feature type="domain" description="Helix-hairpin-helix DNA-binding motif class 1" evidence="2">
    <location>
        <begin position="166"/>
        <end position="185"/>
    </location>
</feature>
<dbReference type="InterPro" id="IPR010994">
    <property type="entry name" value="RuvA_2-like"/>
</dbReference>
<accession>A0A154BTV8</accession>
<dbReference type="GO" id="GO:0006281">
    <property type="term" value="P:DNA repair"/>
    <property type="evidence" value="ECO:0007669"/>
    <property type="project" value="InterPro"/>
</dbReference>
<feature type="domain" description="Helix-hairpin-helix DNA-binding motif class 1" evidence="2">
    <location>
        <begin position="136"/>
        <end position="155"/>
    </location>
</feature>
<dbReference type="Pfam" id="PF12836">
    <property type="entry name" value="HHH_3"/>
    <property type="match status" value="1"/>
</dbReference>
<dbReference type="SMART" id="SM00278">
    <property type="entry name" value="HhH1"/>
    <property type="match status" value="2"/>
</dbReference>
<dbReference type="Gene3D" id="1.10.150.310">
    <property type="entry name" value="Tex RuvX-like domain-like"/>
    <property type="match status" value="1"/>
</dbReference>
<comment type="caution">
    <text evidence="3">The sequence shown here is derived from an EMBL/GenBank/DDBJ whole genome shotgun (WGS) entry which is preliminary data.</text>
</comment>
<dbReference type="InterPro" id="IPR003583">
    <property type="entry name" value="Hlx-hairpin-Hlx_DNA-bd_motif"/>
</dbReference>
<name>A0A154BTV8_ANASB</name>
<dbReference type="Pfam" id="PF10531">
    <property type="entry name" value="SLBB"/>
    <property type="match status" value="1"/>
</dbReference>
<feature type="transmembrane region" description="Helical" evidence="1">
    <location>
        <begin position="9"/>
        <end position="27"/>
    </location>
</feature>
<sequence length="188" mass="19568">MEQPQKRQYLLLVIIMAAVLAGGFYIWQQQSQSAAVAVAPSAPTVTTGSATAGADIVVYVSGFVVRPGVYKLSGELRVVDFINAAGGFAAGANASAVNLAQKLTDGMQVHVPGNLSPTTSGGQTTGKVNLNNADKKQMESLPGIGPALADRILEYRATQGGFKTVDELKKVSGIGDVKYNSIKDKVSL</sequence>
<dbReference type="STRING" id="1794912.AXX12_04635"/>
<keyword evidence="1" id="KW-0472">Membrane</keyword>
<dbReference type="Proteomes" id="UP000076268">
    <property type="component" value="Unassembled WGS sequence"/>
</dbReference>